<dbReference type="GO" id="GO:0003677">
    <property type="term" value="F:DNA binding"/>
    <property type="evidence" value="ECO:0007669"/>
    <property type="project" value="InterPro"/>
</dbReference>
<evidence type="ECO:0000313" key="4">
    <source>
        <dbReference type="Proteomes" id="UP000717585"/>
    </source>
</evidence>
<dbReference type="Proteomes" id="UP000717585">
    <property type="component" value="Unassembled WGS sequence"/>
</dbReference>
<dbReference type="SUPFAM" id="SSF56349">
    <property type="entry name" value="DNA breaking-rejoining enzymes"/>
    <property type="match status" value="1"/>
</dbReference>
<dbReference type="GO" id="GO:0015074">
    <property type="term" value="P:DNA integration"/>
    <property type="evidence" value="ECO:0007669"/>
    <property type="project" value="InterPro"/>
</dbReference>
<keyword evidence="1" id="KW-0233">DNA recombination</keyword>
<name>A0A8J6BB08_9EUKA</name>
<reference evidence="3" key="1">
    <citation type="submission" date="2021-05" db="EMBL/GenBank/DDBJ databases">
        <title>A free-living protist that lacks canonical eukaryotic 1 DNA replication and segregation systems.</title>
        <authorList>
            <person name="Salas-Leiva D.E."/>
            <person name="Tromer E.C."/>
            <person name="Curtis B.A."/>
            <person name="Jerlstrom-Hultqvist J."/>
            <person name="Kolisko M."/>
            <person name="Yi Z."/>
            <person name="Salas-Leiva J.S."/>
            <person name="Gallot-Lavallee L."/>
            <person name="Kops G.J.P.L."/>
            <person name="Archibald J.M."/>
            <person name="Simpson A.G.B."/>
            <person name="Roger A.J."/>
        </authorList>
    </citation>
    <scope>NUCLEOTIDE SEQUENCE</scope>
    <source>
        <strain evidence="3">BICM</strain>
    </source>
</reference>
<sequence length="404" mass="43605">MGPCTTPLGGLRHGTPVGRPGPFGPDYVYTWSPNAQAECDSDSDSDFIPSEGDDFSDIPPHTEPAVPGSTSAPVLGEPHTPVLSATEPARTKEGGALLDGTTGHCQTAGPLSPDDTHAYLLASNRLAHLQPSGAATAAGWVARFLRERDESQSPASQLRSFLQSEAEHCGPENVSRKGFYIAELAPMVSTWVRPAEIMRVVRGVAKTASTAGLTGGSRAISKPEMRYLISIRLRDAASFQLALFGTLAYLTVSRGREIFDLRVKDVTFQPDKSVLLFFAHTKTDRAVRKAVAYVTIDGFNPARALHSWIVGLGLKPEHRLWRRVKSTSSLIVKRDASIDYLRQQTQNIFGPKTGLHSFRKGGTSELALGGTPLEALLALGTWRRVESMRAYIGIAIRTNTGFAG</sequence>
<evidence type="ECO:0000256" key="1">
    <source>
        <dbReference type="ARBA" id="ARBA00023172"/>
    </source>
</evidence>
<feature type="region of interest" description="Disordered" evidence="2">
    <location>
        <begin position="1"/>
        <end position="110"/>
    </location>
</feature>
<dbReference type="InterPro" id="IPR011010">
    <property type="entry name" value="DNA_brk_join_enz"/>
</dbReference>
<gene>
    <name evidence="3" type="ORF">J8273_1506</name>
</gene>
<dbReference type="Gene3D" id="1.10.443.10">
    <property type="entry name" value="Intergrase catalytic core"/>
    <property type="match status" value="1"/>
</dbReference>
<feature type="compositionally biased region" description="Acidic residues" evidence="2">
    <location>
        <begin position="39"/>
        <end position="56"/>
    </location>
</feature>
<dbReference type="EMBL" id="JAHDYR010000005">
    <property type="protein sequence ID" value="KAG9396512.1"/>
    <property type="molecule type" value="Genomic_DNA"/>
</dbReference>
<comment type="caution">
    <text evidence="3">The sequence shown here is derived from an EMBL/GenBank/DDBJ whole genome shotgun (WGS) entry which is preliminary data.</text>
</comment>
<dbReference type="AlphaFoldDB" id="A0A8J6BB08"/>
<evidence type="ECO:0000313" key="3">
    <source>
        <dbReference type="EMBL" id="KAG9396512.1"/>
    </source>
</evidence>
<protein>
    <submittedName>
        <fullName evidence="3">GST-loxP-cre recombinase fusion protein</fullName>
    </submittedName>
</protein>
<evidence type="ECO:0000256" key="2">
    <source>
        <dbReference type="SAM" id="MobiDB-lite"/>
    </source>
</evidence>
<proteinExistence type="predicted"/>
<keyword evidence="4" id="KW-1185">Reference proteome</keyword>
<organism evidence="3 4">
    <name type="scientific">Carpediemonas membranifera</name>
    <dbReference type="NCBI Taxonomy" id="201153"/>
    <lineage>
        <taxon>Eukaryota</taxon>
        <taxon>Metamonada</taxon>
        <taxon>Carpediemonas-like organisms</taxon>
        <taxon>Carpediemonas</taxon>
    </lineage>
</organism>
<accession>A0A8J6BB08</accession>
<dbReference type="GO" id="GO:0006310">
    <property type="term" value="P:DNA recombination"/>
    <property type="evidence" value="ECO:0007669"/>
    <property type="project" value="UniProtKB-KW"/>
</dbReference>
<dbReference type="InterPro" id="IPR013762">
    <property type="entry name" value="Integrase-like_cat_sf"/>
</dbReference>